<reference evidence="3 4" key="1">
    <citation type="submission" date="2021-04" db="EMBL/GenBank/DDBJ databases">
        <title>Genome analysis of Polyangium sp.</title>
        <authorList>
            <person name="Li Y."/>
            <person name="Wang J."/>
        </authorList>
    </citation>
    <scope>NUCLEOTIDE SEQUENCE [LARGE SCALE GENOMIC DNA]</scope>
    <source>
        <strain evidence="3 4">SDU14</strain>
    </source>
</reference>
<keyword evidence="1" id="KW-0175">Coiled coil</keyword>
<dbReference type="InterPro" id="IPR002645">
    <property type="entry name" value="STAS_dom"/>
</dbReference>
<organism evidence="3 4">
    <name type="scientific">Polyangium jinanense</name>
    <dbReference type="NCBI Taxonomy" id="2829994"/>
    <lineage>
        <taxon>Bacteria</taxon>
        <taxon>Pseudomonadati</taxon>
        <taxon>Myxococcota</taxon>
        <taxon>Polyangia</taxon>
        <taxon>Polyangiales</taxon>
        <taxon>Polyangiaceae</taxon>
        <taxon>Polyangium</taxon>
    </lineage>
</organism>
<dbReference type="Gene3D" id="3.30.750.24">
    <property type="entry name" value="STAS domain"/>
    <property type="match status" value="1"/>
</dbReference>
<dbReference type="AlphaFoldDB" id="A0A9X3XAP2"/>
<protein>
    <submittedName>
        <fullName evidence="3">STAS domain-containing protein</fullName>
    </submittedName>
</protein>
<evidence type="ECO:0000313" key="4">
    <source>
        <dbReference type="Proteomes" id="UP001151081"/>
    </source>
</evidence>
<dbReference type="PANTHER" id="PTHR33745">
    <property type="entry name" value="RSBT ANTAGONIST PROTEIN RSBS-RELATED"/>
    <property type="match status" value="1"/>
</dbReference>
<proteinExistence type="predicted"/>
<keyword evidence="4" id="KW-1185">Reference proteome</keyword>
<evidence type="ECO:0000256" key="1">
    <source>
        <dbReference type="SAM" id="Coils"/>
    </source>
</evidence>
<feature type="domain" description="STAS" evidence="2">
    <location>
        <begin position="316"/>
        <end position="431"/>
    </location>
</feature>
<accession>A0A9X3XAP2</accession>
<feature type="coiled-coil region" evidence="1">
    <location>
        <begin position="281"/>
        <end position="308"/>
    </location>
</feature>
<dbReference type="Proteomes" id="UP001151081">
    <property type="component" value="Unassembled WGS sequence"/>
</dbReference>
<dbReference type="PROSITE" id="PS50801">
    <property type="entry name" value="STAS"/>
    <property type="match status" value="1"/>
</dbReference>
<evidence type="ECO:0000259" key="2">
    <source>
        <dbReference type="PROSITE" id="PS50801"/>
    </source>
</evidence>
<dbReference type="InterPro" id="IPR036513">
    <property type="entry name" value="STAS_dom_sf"/>
</dbReference>
<dbReference type="SUPFAM" id="SSF52091">
    <property type="entry name" value="SpoIIaa-like"/>
    <property type="match status" value="1"/>
</dbReference>
<dbReference type="EMBL" id="JAGTJJ010000044">
    <property type="protein sequence ID" value="MDC3986864.1"/>
    <property type="molecule type" value="Genomic_DNA"/>
</dbReference>
<dbReference type="PANTHER" id="PTHR33745:SF1">
    <property type="entry name" value="RSBT ANTAGONIST PROTEIN RSBS"/>
    <property type="match status" value="1"/>
</dbReference>
<evidence type="ECO:0000313" key="3">
    <source>
        <dbReference type="EMBL" id="MDC3986864.1"/>
    </source>
</evidence>
<dbReference type="RefSeq" id="WP_272422378.1">
    <property type="nucleotide sequence ID" value="NZ_JAGTJJ010000044.1"/>
</dbReference>
<comment type="caution">
    <text evidence="3">The sequence shown here is derived from an EMBL/GenBank/DDBJ whole genome shotgun (WGS) entry which is preliminary data.</text>
</comment>
<dbReference type="Pfam" id="PF01740">
    <property type="entry name" value="STAS"/>
    <property type="match status" value="1"/>
</dbReference>
<gene>
    <name evidence="3" type="ORF">KEG57_40715</name>
</gene>
<dbReference type="CDD" id="cd07041">
    <property type="entry name" value="STAS_RsbR_RsbS_like"/>
    <property type="match status" value="1"/>
</dbReference>
<name>A0A9X3XAP2_9BACT</name>
<dbReference type="InterPro" id="IPR051932">
    <property type="entry name" value="Bact_StressResp_Reg"/>
</dbReference>
<sequence length="437" mass="49314">MNEGGDVRTELAKLSQDLERARRELAAREDELQCLYRVASTAMDAEKGLEDKLNGILEIVSTGSQGMEVVGARIVLEGRSFQTPRFSETPWRQFCEVIADGTHVGVVEVFYARDLPSQGDETSEAWKPRFINAVAKVVGERLRQKRVEHRIDERVKELHCLYNVSEMTHDDSASREEVFQGIVESIPPAFQYPEITRARIVCEGQTFVSESFEEGPFRQSQRIAIDGRAIGTVEVFYLEERPPGDEGPFLKEERHLLKVLAERLGDFVRRRQAEDLEIRKSLELQAYNQELQQQLQVVREQNEVIVRQRDIIQELSTPVLEVWDDVLTLPIIGLIDTKRAAEIMQRLLSAVVEKRAQFVIVDVTGVPIVDTQVADHLIQIVQAAGLLGASCMLTGIRPAVARALVELGVDLSAMNTRRSFRAGLRECVQSVKRPAKC</sequence>
<feature type="coiled-coil region" evidence="1">
    <location>
        <begin position="4"/>
        <end position="38"/>
    </location>
</feature>